<evidence type="ECO:0000259" key="3">
    <source>
        <dbReference type="Pfam" id="PF11740"/>
    </source>
</evidence>
<evidence type="ECO:0000313" key="4">
    <source>
        <dbReference type="EMBL" id="XIA19895.1"/>
    </source>
</evidence>
<dbReference type="GO" id="GO:0003677">
    <property type="term" value="F:DNA binding"/>
    <property type="evidence" value="ECO:0007669"/>
    <property type="project" value="UniProtKB-KW"/>
</dbReference>
<gene>
    <name evidence="4" type="ORF">ACFYG5_07150</name>
</gene>
<dbReference type="EMBL" id="CP170721">
    <property type="protein sequence ID" value="XIA19895.1"/>
    <property type="molecule type" value="Genomic_DNA"/>
</dbReference>
<feature type="region of interest" description="Disordered" evidence="2">
    <location>
        <begin position="327"/>
        <end position="351"/>
    </location>
</feature>
<feature type="coiled-coil region" evidence="1">
    <location>
        <begin position="80"/>
        <end position="118"/>
    </location>
</feature>
<dbReference type="Pfam" id="PF11740">
    <property type="entry name" value="KfrA_N"/>
    <property type="match status" value="1"/>
</dbReference>
<dbReference type="Gene3D" id="1.10.287.1490">
    <property type="match status" value="1"/>
</dbReference>
<dbReference type="AlphaFoldDB" id="A0AB74UTR5"/>
<evidence type="ECO:0000256" key="1">
    <source>
        <dbReference type="SAM" id="Coils"/>
    </source>
</evidence>
<dbReference type="InterPro" id="IPR021104">
    <property type="entry name" value="KfrA_DNA-bd_N"/>
</dbReference>
<accession>A0AB74UTR5</accession>
<proteinExistence type="predicted"/>
<organism evidence="4">
    <name type="scientific">Rhodanobacter sp. FW102-FHT14D07</name>
    <dbReference type="NCBI Taxonomy" id="3351462"/>
    <lineage>
        <taxon>Bacteria</taxon>
        <taxon>Pseudomonadati</taxon>
        <taxon>Pseudomonadota</taxon>
        <taxon>Gammaproteobacteria</taxon>
        <taxon>Lysobacterales</taxon>
        <taxon>Rhodanobacteraceae</taxon>
        <taxon>Rhodanobacter</taxon>
    </lineage>
</organism>
<reference evidence="4" key="1">
    <citation type="submission" date="2024-10" db="EMBL/GenBank/DDBJ databases">
        <authorList>
            <person name="Lesea H.P."/>
            <person name="Kuehl J.V."/>
            <person name="Chandonia J.-M."/>
        </authorList>
    </citation>
    <scope>NUCLEOTIDE SEQUENCE</scope>
    <source>
        <strain evidence="4">FW102-FHT14D07</strain>
    </source>
</reference>
<dbReference type="RefSeq" id="WP_395118463.1">
    <property type="nucleotide sequence ID" value="NZ_CP170721.1"/>
</dbReference>
<name>A0AB74UTR5_9GAMM</name>
<sequence>MARGGLYKTEVQKARDSLLAQGKHPSVDALRVALGNTGSKTTIHRYLKELEAEDGPRAGAAVAISDALQDLVGRLAERLHEEAEVRITAAQERFAAERQTLTATIEQHRQEATALSTQLQRTDVALHDEKTAHEQAQQGLRDRALLVQQLEERVAGMTARLTEHEAHIQSLEDKHQHAREALEHYRTAVKEQRDQEQRRHEHQVQGLQVELRQANDTITSKSHELLQLNRDNARMTEHINQLDKEFRQFRTEHQKLQHAYDANLPLAKEHPTLQMRLAQAEQGQVHLQAQLAAAETQLTTERDHRRQAETQCAASQARLDVLEETYARLRDVSTSDTRDEVEKGSRRDPVS</sequence>
<keyword evidence="4" id="KW-0238">DNA-binding</keyword>
<protein>
    <submittedName>
        <fullName evidence="4">DNA-binding protein</fullName>
    </submittedName>
</protein>
<keyword evidence="1" id="KW-0175">Coiled coil</keyword>
<feature type="domain" description="KfrA N-terminal DNA-binding" evidence="3">
    <location>
        <begin position="8"/>
        <end position="119"/>
    </location>
</feature>
<evidence type="ECO:0000256" key="2">
    <source>
        <dbReference type="SAM" id="MobiDB-lite"/>
    </source>
</evidence>